<accession>A0A806KAV0</accession>
<name>A0A806KAV0_9BACT</name>
<dbReference type="AlphaFoldDB" id="A0A806KAV0"/>
<proteinExistence type="predicted"/>
<protein>
    <submittedName>
        <fullName evidence="1">ChpI protein</fullName>
    </submittedName>
</protein>
<dbReference type="Gene3D" id="1.10.1220.10">
    <property type="entry name" value="Met repressor-like"/>
    <property type="match status" value="1"/>
</dbReference>
<sequence>MKTAISLPDNVYFEAEETAQNMGISRSALYLNALTEYLKRNNRKNITKKLNEVYGNDKYIKEFEPISNAALESVMELTKNDTW</sequence>
<dbReference type="EMBL" id="JQ844169">
    <property type="protein sequence ID" value="AGS51716.1"/>
    <property type="molecule type" value="Genomic_DNA"/>
</dbReference>
<reference evidence="1" key="1">
    <citation type="submission" date="2012-03" db="EMBL/GenBank/DDBJ databases">
        <title>Functional metagenomics reveals considerable lignocellulase gene clusters in the gut microbiome of a wood-feeding higher termite.</title>
        <authorList>
            <person name="Liu N."/>
        </authorList>
    </citation>
    <scope>NUCLEOTIDE SEQUENCE</scope>
</reference>
<dbReference type="InterPro" id="IPR013321">
    <property type="entry name" value="Arc_rbn_hlx_hlx"/>
</dbReference>
<organism evidence="1">
    <name type="scientific">uncultured bacterium contig00037</name>
    <dbReference type="NCBI Taxonomy" id="1181525"/>
    <lineage>
        <taxon>Bacteria</taxon>
        <taxon>environmental samples</taxon>
    </lineage>
</organism>
<dbReference type="GO" id="GO:0006355">
    <property type="term" value="P:regulation of DNA-templated transcription"/>
    <property type="evidence" value="ECO:0007669"/>
    <property type="project" value="InterPro"/>
</dbReference>
<evidence type="ECO:0000313" key="1">
    <source>
        <dbReference type="EMBL" id="AGS51716.1"/>
    </source>
</evidence>